<feature type="compositionally biased region" description="Low complexity" evidence="1">
    <location>
        <begin position="162"/>
        <end position="187"/>
    </location>
</feature>
<sequence>MMKFGTANSILYSRTVLILFTTAMVKKLLRAASEGSVCAVDVKTNGVCLQARILEVRMIVSILGVSFTEKSITAEIGGKIWEPNVGLDFGLKVNTKVGSIACGPLSVDFFWKSFDTSIQIGYNGVVAPTGVGTAWIGAEAFPASGIDSSGLSTDSSELYEISSELSSDSSEPSDDSAGLDLAAGASGIETTERTFDS</sequence>
<keyword evidence="2" id="KW-0732">Signal</keyword>
<protein>
    <submittedName>
        <fullName evidence="4">Uncharacterized protein</fullName>
    </submittedName>
</protein>
<evidence type="ECO:0000313" key="4">
    <source>
        <dbReference type="WBParaSite" id="Pan_g10252.t1"/>
    </source>
</evidence>
<keyword evidence="3" id="KW-1185">Reference proteome</keyword>
<dbReference type="WBParaSite" id="Pan_g10252.t1">
    <property type="protein sequence ID" value="Pan_g10252.t1"/>
    <property type="gene ID" value="Pan_g10252"/>
</dbReference>
<name>A0A7E4ULP6_PANRE</name>
<evidence type="ECO:0000313" key="3">
    <source>
        <dbReference type="Proteomes" id="UP000492821"/>
    </source>
</evidence>
<dbReference type="Proteomes" id="UP000492821">
    <property type="component" value="Unassembled WGS sequence"/>
</dbReference>
<evidence type="ECO:0000256" key="2">
    <source>
        <dbReference type="SAM" id="SignalP"/>
    </source>
</evidence>
<feature type="region of interest" description="Disordered" evidence="1">
    <location>
        <begin position="162"/>
        <end position="197"/>
    </location>
</feature>
<organism evidence="3 4">
    <name type="scientific">Panagrellus redivivus</name>
    <name type="common">Microworm</name>
    <dbReference type="NCBI Taxonomy" id="6233"/>
    <lineage>
        <taxon>Eukaryota</taxon>
        <taxon>Metazoa</taxon>
        <taxon>Ecdysozoa</taxon>
        <taxon>Nematoda</taxon>
        <taxon>Chromadorea</taxon>
        <taxon>Rhabditida</taxon>
        <taxon>Tylenchina</taxon>
        <taxon>Panagrolaimomorpha</taxon>
        <taxon>Panagrolaimoidea</taxon>
        <taxon>Panagrolaimidae</taxon>
        <taxon>Panagrellus</taxon>
    </lineage>
</organism>
<reference evidence="4" key="2">
    <citation type="submission" date="2020-10" db="UniProtKB">
        <authorList>
            <consortium name="WormBaseParasite"/>
        </authorList>
    </citation>
    <scope>IDENTIFICATION</scope>
</reference>
<evidence type="ECO:0000256" key="1">
    <source>
        <dbReference type="SAM" id="MobiDB-lite"/>
    </source>
</evidence>
<proteinExistence type="predicted"/>
<dbReference type="AlphaFoldDB" id="A0A7E4ULP6"/>
<reference evidence="3" key="1">
    <citation type="journal article" date="2013" name="Genetics">
        <title>The draft genome and transcriptome of Panagrellus redivivus are shaped by the harsh demands of a free-living lifestyle.</title>
        <authorList>
            <person name="Srinivasan J."/>
            <person name="Dillman A.R."/>
            <person name="Macchietto M.G."/>
            <person name="Heikkinen L."/>
            <person name="Lakso M."/>
            <person name="Fracchia K.M."/>
            <person name="Antoshechkin I."/>
            <person name="Mortazavi A."/>
            <person name="Wong G."/>
            <person name="Sternberg P.W."/>
        </authorList>
    </citation>
    <scope>NUCLEOTIDE SEQUENCE [LARGE SCALE GENOMIC DNA]</scope>
    <source>
        <strain evidence="3">MT8872</strain>
    </source>
</reference>
<accession>A0A7E4ULP6</accession>
<feature type="chain" id="PRO_5028886920" evidence="2">
    <location>
        <begin position="32"/>
        <end position="197"/>
    </location>
</feature>
<feature type="signal peptide" evidence="2">
    <location>
        <begin position="1"/>
        <end position="31"/>
    </location>
</feature>